<reference evidence="1" key="1">
    <citation type="submission" date="2018-11" db="EMBL/GenBank/DDBJ databases">
        <authorList>
            <consortium name="Pathogen Informatics"/>
        </authorList>
    </citation>
    <scope>NUCLEOTIDE SEQUENCE</scope>
</reference>
<evidence type="ECO:0000313" key="2">
    <source>
        <dbReference type="Proteomes" id="UP000784294"/>
    </source>
</evidence>
<organism evidence="1 2">
    <name type="scientific">Protopolystoma xenopodis</name>
    <dbReference type="NCBI Taxonomy" id="117903"/>
    <lineage>
        <taxon>Eukaryota</taxon>
        <taxon>Metazoa</taxon>
        <taxon>Spiralia</taxon>
        <taxon>Lophotrochozoa</taxon>
        <taxon>Platyhelminthes</taxon>
        <taxon>Monogenea</taxon>
        <taxon>Polyopisthocotylea</taxon>
        <taxon>Polystomatidea</taxon>
        <taxon>Polystomatidae</taxon>
        <taxon>Protopolystoma</taxon>
    </lineage>
</organism>
<accession>A0A3S5CP15</accession>
<protein>
    <submittedName>
        <fullName evidence="1">Uncharacterized protein</fullName>
    </submittedName>
</protein>
<dbReference type="AlphaFoldDB" id="A0A3S5CP15"/>
<dbReference type="Proteomes" id="UP000784294">
    <property type="component" value="Unassembled WGS sequence"/>
</dbReference>
<gene>
    <name evidence="1" type="ORF">PXEA_LOCUS18118</name>
</gene>
<name>A0A3S5CP15_9PLAT</name>
<proteinExistence type="predicted"/>
<comment type="caution">
    <text evidence="1">The sequence shown here is derived from an EMBL/GenBank/DDBJ whole genome shotgun (WGS) entry which is preliminary data.</text>
</comment>
<evidence type="ECO:0000313" key="1">
    <source>
        <dbReference type="EMBL" id="VEL24678.1"/>
    </source>
</evidence>
<dbReference type="EMBL" id="CAAALY010068992">
    <property type="protein sequence ID" value="VEL24678.1"/>
    <property type="molecule type" value="Genomic_DNA"/>
</dbReference>
<keyword evidence="2" id="KW-1185">Reference proteome</keyword>
<sequence length="108" mass="12819">MTWLMLWTHRSPTMSTRSTSLIPSLSIFMLKTQPSRTASNGSWISSSELVWRTESNFMHNLSLFILFCPKLRLRVYHLAYRYLLKDLKGHMVFYDVKTLTRSSAYWYS</sequence>